<organism evidence="2 3">
    <name type="scientific">Armillaria ostoyae</name>
    <name type="common">Armillaria root rot fungus</name>
    <dbReference type="NCBI Taxonomy" id="47428"/>
    <lineage>
        <taxon>Eukaryota</taxon>
        <taxon>Fungi</taxon>
        <taxon>Dikarya</taxon>
        <taxon>Basidiomycota</taxon>
        <taxon>Agaricomycotina</taxon>
        <taxon>Agaricomycetes</taxon>
        <taxon>Agaricomycetidae</taxon>
        <taxon>Agaricales</taxon>
        <taxon>Marasmiineae</taxon>
        <taxon>Physalacriaceae</taxon>
        <taxon>Armillaria</taxon>
    </lineage>
</organism>
<keyword evidence="3" id="KW-1185">Reference proteome</keyword>
<feature type="region of interest" description="Disordered" evidence="1">
    <location>
        <begin position="148"/>
        <end position="184"/>
    </location>
</feature>
<reference evidence="3" key="1">
    <citation type="journal article" date="2017" name="Nat. Ecol. Evol.">
        <title>Genome expansion and lineage-specific genetic innovations in the forest pathogenic fungi Armillaria.</title>
        <authorList>
            <person name="Sipos G."/>
            <person name="Prasanna A.N."/>
            <person name="Walter M.C."/>
            <person name="O'Connor E."/>
            <person name="Balint B."/>
            <person name="Krizsan K."/>
            <person name="Kiss B."/>
            <person name="Hess J."/>
            <person name="Varga T."/>
            <person name="Slot J."/>
            <person name="Riley R."/>
            <person name="Boka B."/>
            <person name="Rigling D."/>
            <person name="Barry K."/>
            <person name="Lee J."/>
            <person name="Mihaltcheva S."/>
            <person name="LaButti K."/>
            <person name="Lipzen A."/>
            <person name="Waldron R."/>
            <person name="Moloney N.M."/>
            <person name="Sperisen C."/>
            <person name="Kredics L."/>
            <person name="Vagvoelgyi C."/>
            <person name="Patrignani A."/>
            <person name="Fitzpatrick D."/>
            <person name="Nagy I."/>
            <person name="Doyle S."/>
            <person name="Anderson J.B."/>
            <person name="Grigoriev I.V."/>
            <person name="Gueldener U."/>
            <person name="Muensterkoetter M."/>
            <person name="Nagy L.G."/>
        </authorList>
    </citation>
    <scope>NUCLEOTIDE SEQUENCE [LARGE SCALE GENOMIC DNA]</scope>
    <source>
        <strain evidence="3">C18/9</strain>
    </source>
</reference>
<feature type="compositionally biased region" description="Acidic residues" evidence="1">
    <location>
        <begin position="1"/>
        <end position="10"/>
    </location>
</feature>
<sequence>MDSRSDDDDSNPAAEHPVFGDWGPSTYNDGDGISCNVIFMPLPDPTKKKRKGGKAKTISKALGLHEDWELRDFLRWVVRRTLERFDMLNHSSLLDGRPVANDSFTVSYSVPNTHLQDIALESERDYMTMMKQAKEKAKPKAKVMVTELAQPDKDAVQDSDDDNDRQKKKTKTHEPSPEEEEQDKAIQMLQGKYICEDNLCKSTHCFITGPQATHVKLTFEHLHAWSAAIQGKVQGVDHDTPPHSHLFDVATSKSNNKNTTDITLLSARRLDQTKCDATAPATASTQVPTLSASSAANVQSKPPPKLPLDEFCRLYEISDSTYRKLREMEVDRPHLLRILKDEDLKTEGLISTSQIAAIRDAEERWLADMKSFES</sequence>
<gene>
    <name evidence="2" type="ORF">ARMOST_02616</name>
</gene>
<feature type="region of interest" description="Disordered" evidence="1">
    <location>
        <begin position="1"/>
        <end position="25"/>
    </location>
</feature>
<evidence type="ECO:0000313" key="3">
    <source>
        <dbReference type="Proteomes" id="UP000219338"/>
    </source>
</evidence>
<dbReference type="OMA" id="YSVPNTH"/>
<dbReference type="EMBL" id="FUEG01000002">
    <property type="protein sequence ID" value="SJK99323.1"/>
    <property type="molecule type" value="Genomic_DNA"/>
</dbReference>
<dbReference type="AlphaFoldDB" id="A0A284QSE0"/>
<dbReference type="OrthoDB" id="3269111at2759"/>
<protein>
    <submittedName>
        <fullName evidence="2">Uncharacterized protein</fullName>
    </submittedName>
</protein>
<accession>A0A284QSE0</accession>
<dbReference type="Proteomes" id="UP000219338">
    <property type="component" value="Unassembled WGS sequence"/>
</dbReference>
<name>A0A284QSE0_ARMOS</name>
<evidence type="ECO:0000313" key="2">
    <source>
        <dbReference type="EMBL" id="SJK99323.1"/>
    </source>
</evidence>
<proteinExistence type="predicted"/>
<evidence type="ECO:0000256" key="1">
    <source>
        <dbReference type="SAM" id="MobiDB-lite"/>
    </source>
</evidence>